<dbReference type="InterPro" id="IPR050832">
    <property type="entry name" value="Bact_Acetyltransf"/>
</dbReference>
<dbReference type="PANTHER" id="PTHR43877">
    <property type="entry name" value="AMINOALKYLPHOSPHONATE N-ACETYLTRANSFERASE-RELATED-RELATED"/>
    <property type="match status" value="1"/>
</dbReference>
<accession>A0ABN6CNL0</accession>
<keyword evidence="2" id="KW-0012">Acyltransferase</keyword>
<evidence type="ECO:0000259" key="3">
    <source>
        <dbReference type="PROSITE" id="PS51186"/>
    </source>
</evidence>
<sequence>MDEIVIGPAGPADAGEILTLQRAAYVVEAQLYDDPHLPALVQTLDELTAELTGDLAVKATLGARIVGAARGRLDGPVLRIGRLVVAPDQQGRGIGTRLLAAIEAAAHGEAEWFALFTGHLSSGNIRLYERCGYAETHREQVRPDLTLVHLMKEHR</sequence>
<evidence type="ECO:0000313" key="5">
    <source>
        <dbReference type="Proteomes" id="UP000676967"/>
    </source>
</evidence>
<dbReference type="PROSITE" id="PS51186">
    <property type="entry name" value="GNAT"/>
    <property type="match status" value="1"/>
</dbReference>
<evidence type="ECO:0000256" key="1">
    <source>
        <dbReference type="ARBA" id="ARBA00022679"/>
    </source>
</evidence>
<organism evidence="4 5">
    <name type="scientific">Actinoplanes ianthinogenes</name>
    <dbReference type="NCBI Taxonomy" id="122358"/>
    <lineage>
        <taxon>Bacteria</taxon>
        <taxon>Bacillati</taxon>
        <taxon>Actinomycetota</taxon>
        <taxon>Actinomycetes</taxon>
        <taxon>Micromonosporales</taxon>
        <taxon>Micromonosporaceae</taxon>
        <taxon>Actinoplanes</taxon>
    </lineage>
</organism>
<name>A0ABN6CNL0_9ACTN</name>
<dbReference type="RefSeq" id="WP_189331623.1">
    <property type="nucleotide sequence ID" value="NZ_AP023356.1"/>
</dbReference>
<feature type="domain" description="N-acetyltransferase" evidence="3">
    <location>
        <begin position="4"/>
        <end position="155"/>
    </location>
</feature>
<dbReference type="EMBL" id="AP023356">
    <property type="protein sequence ID" value="BCJ46806.1"/>
    <property type="molecule type" value="Genomic_DNA"/>
</dbReference>
<dbReference type="SUPFAM" id="SSF55729">
    <property type="entry name" value="Acyl-CoA N-acyltransferases (Nat)"/>
    <property type="match status" value="1"/>
</dbReference>
<dbReference type="Pfam" id="PF13508">
    <property type="entry name" value="Acetyltransf_7"/>
    <property type="match status" value="1"/>
</dbReference>
<dbReference type="InterPro" id="IPR016181">
    <property type="entry name" value="Acyl_CoA_acyltransferase"/>
</dbReference>
<reference evidence="4 5" key="1">
    <citation type="submission" date="2020-08" db="EMBL/GenBank/DDBJ databases">
        <title>Whole genome shotgun sequence of Actinoplanes ianthinogenes NBRC 13996.</title>
        <authorList>
            <person name="Komaki H."/>
            <person name="Tamura T."/>
        </authorList>
    </citation>
    <scope>NUCLEOTIDE SEQUENCE [LARGE SCALE GENOMIC DNA]</scope>
    <source>
        <strain evidence="4 5">NBRC 13996</strain>
    </source>
</reference>
<dbReference type="Proteomes" id="UP000676967">
    <property type="component" value="Chromosome"/>
</dbReference>
<dbReference type="InterPro" id="IPR000182">
    <property type="entry name" value="GNAT_dom"/>
</dbReference>
<gene>
    <name evidence="4" type="ORF">Aiant_74630</name>
</gene>
<keyword evidence="1" id="KW-0808">Transferase</keyword>
<evidence type="ECO:0000313" key="4">
    <source>
        <dbReference type="EMBL" id="BCJ46806.1"/>
    </source>
</evidence>
<evidence type="ECO:0000256" key="2">
    <source>
        <dbReference type="ARBA" id="ARBA00023315"/>
    </source>
</evidence>
<dbReference type="CDD" id="cd04301">
    <property type="entry name" value="NAT_SF"/>
    <property type="match status" value="1"/>
</dbReference>
<protein>
    <submittedName>
        <fullName evidence="4">GCN5 family acetyltransferase</fullName>
    </submittedName>
</protein>
<proteinExistence type="predicted"/>
<keyword evidence="5" id="KW-1185">Reference proteome</keyword>
<dbReference type="Gene3D" id="3.40.630.30">
    <property type="match status" value="1"/>
</dbReference>